<keyword evidence="2" id="KW-1185">Reference proteome</keyword>
<dbReference type="Proteomes" id="UP000016649">
    <property type="component" value="Unassembled WGS sequence"/>
</dbReference>
<dbReference type="SUPFAM" id="SSF50494">
    <property type="entry name" value="Trypsin-like serine proteases"/>
    <property type="match status" value="1"/>
</dbReference>
<comment type="caution">
    <text evidence="1">The sequence shown here is derived from an EMBL/GenBank/DDBJ whole genome shotgun (WGS) entry which is preliminary data.</text>
</comment>
<proteinExistence type="predicted"/>
<evidence type="ECO:0000313" key="1">
    <source>
        <dbReference type="EMBL" id="ERJ94337.1"/>
    </source>
</evidence>
<organism evidence="1 2">
    <name type="scientific">Treponema lecithinolyticum ATCC 700332</name>
    <dbReference type="NCBI Taxonomy" id="1321815"/>
    <lineage>
        <taxon>Bacteria</taxon>
        <taxon>Pseudomonadati</taxon>
        <taxon>Spirochaetota</taxon>
        <taxon>Spirochaetia</taxon>
        <taxon>Spirochaetales</taxon>
        <taxon>Treponemataceae</taxon>
        <taxon>Treponema</taxon>
    </lineage>
</organism>
<accession>A0ABN0P1L2</accession>
<protein>
    <recommendedName>
        <fullName evidence="3">Trypsin</fullName>
    </recommendedName>
</protein>
<evidence type="ECO:0008006" key="3">
    <source>
        <dbReference type="Google" id="ProtNLM"/>
    </source>
</evidence>
<dbReference type="InterPro" id="IPR009003">
    <property type="entry name" value="Peptidase_S1_PA"/>
</dbReference>
<dbReference type="Pfam" id="PF13365">
    <property type="entry name" value="Trypsin_2"/>
    <property type="match status" value="1"/>
</dbReference>
<evidence type="ECO:0000313" key="2">
    <source>
        <dbReference type="Proteomes" id="UP000016649"/>
    </source>
</evidence>
<dbReference type="EMBL" id="AWVH01000005">
    <property type="protein sequence ID" value="ERJ94337.1"/>
    <property type="molecule type" value="Genomic_DNA"/>
</dbReference>
<sequence length="676" mass="76939">MGKQIKIQLFVAAALCMFCAPLVYAQEVLRSEILAKLNDAVFEVVVLKPDEGSLEYEKELPLERIPFAIRTDKYLPIGTAFLMDDGLFYSAAHVFNLTEESQYGDYYLRSYDGSVYKVNSVLSFATDRDFIVFSVDGYTKIGKGLSAKQDIDLNTQTFSVGNALGEGIIIRNGLLTSKTFEQENGAWKWLRFSAAASPGNSGGPLITPDGKVLGIITMKSANENLNYALPFEETKKVLSGTGSVHLTLHYVMPNILEEKFFYVYDYEQKLPKKLTAARRAIIEDYGTFTAHIIKDIQKKFDFAGETGFTKADGSLELMYTPWLPRFPLTIVRSDNKKWNSYMPNDISEYKLPQNGSVSYGHMLNVTMAFIKKPDNVDYKELILSPKLYMDYLLSASRMYRTVGSERVAVTSYGKPARSHTHKDIYGRTWLVNYWSLPFADAEAVSFALPVPGGLYIMSKTDSTAAIRNGHNLDYAFMTDYVIPRYAASFKNWKEFLSLPQNVYEHDPLFASMKFDFGSNGTALKNGEYELSLPSKTFAADEDTTLRIFLGFYTKKEKPYFELRGFDMFTNSRSDDYKYISITKQLNPSEDAPQTMFDTWLQKITQSTPFNAQPYNQDQYTYYDEILFLNGMPAKERERLPFVYHLSTELKQHNKFKEIEAFASAVKKALKMPKSSK</sequence>
<reference evidence="1 2" key="1">
    <citation type="submission" date="2013-08" db="EMBL/GenBank/DDBJ databases">
        <authorList>
            <person name="Weinstock G."/>
            <person name="Sodergren E."/>
            <person name="Wylie T."/>
            <person name="Fulton L."/>
            <person name="Fulton R."/>
            <person name="Fronick C."/>
            <person name="O'Laughlin M."/>
            <person name="Godfrey J."/>
            <person name="Miner T."/>
            <person name="Herter B."/>
            <person name="Appelbaum E."/>
            <person name="Cordes M."/>
            <person name="Lek S."/>
            <person name="Wollam A."/>
            <person name="Pepin K.H."/>
            <person name="Palsikar V.B."/>
            <person name="Mitreva M."/>
            <person name="Wilson R.K."/>
        </authorList>
    </citation>
    <scope>NUCLEOTIDE SEQUENCE [LARGE SCALE GENOMIC DNA]</scope>
    <source>
        <strain evidence="1 2">ATCC 700332</strain>
    </source>
</reference>
<gene>
    <name evidence="1" type="ORF">HMPREF9193_00309</name>
</gene>
<name>A0ABN0P1L2_TRELE</name>
<dbReference type="Gene3D" id="2.40.10.120">
    <property type="match status" value="1"/>
</dbReference>
<dbReference type="RefSeq" id="WP_021686710.1">
    <property type="nucleotide sequence ID" value="NZ_KI260561.1"/>
</dbReference>